<evidence type="ECO:0000313" key="14">
    <source>
        <dbReference type="Proteomes" id="UP001645859"/>
    </source>
</evidence>
<keyword evidence="9" id="KW-0472">Membrane</keyword>
<dbReference type="InterPro" id="IPR003594">
    <property type="entry name" value="HATPase_dom"/>
</dbReference>
<evidence type="ECO:0000256" key="10">
    <source>
        <dbReference type="SAM" id="SignalP"/>
    </source>
</evidence>
<keyword evidence="5" id="KW-0547">Nucleotide-binding</keyword>
<feature type="domain" description="Signal transduction histidine kinase subgroup 3 dimerisation and phosphoacceptor" evidence="12">
    <location>
        <begin position="163"/>
        <end position="224"/>
    </location>
</feature>
<evidence type="ECO:0000256" key="3">
    <source>
        <dbReference type="ARBA" id="ARBA00022553"/>
    </source>
</evidence>
<dbReference type="GO" id="GO:0016301">
    <property type="term" value="F:kinase activity"/>
    <property type="evidence" value="ECO:0007669"/>
    <property type="project" value="UniProtKB-KW"/>
</dbReference>
<keyword evidence="7" id="KW-0067">ATP-binding</keyword>
<name>A0ABS1SFX4_9MICO</name>
<dbReference type="EMBL" id="QYAC01000004">
    <property type="protein sequence ID" value="MBL3679440.1"/>
    <property type="molecule type" value="Genomic_DNA"/>
</dbReference>
<comment type="catalytic activity">
    <reaction evidence="1">
        <text>ATP + protein L-histidine = ADP + protein N-phospho-L-histidine.</text>
        <dbReference type="EC" id="2.7.13.3"/>
    </reaction>
</comment>
<evidence type="ECO:0000256" key="5">
    <source>
        <dbReference type="ARBA" id="ARBA00022741"/>
    </source>
</evidence>
<dbReference type="EC" id="2.7.13.3" evidence="2"/>
<feature type="transmembrane region" description="Helical" evidence="9">
    <location>
        <begin position="84"/>
        <end position="102"/>
    </location>
</feature>
<keyword evidence="6 13" id="KW-0418">Kinase</keyword>
<feature type="domain" description="Histidine kinase/HSP90-like ATPase" evidence="11">
    <location>
        <begin position="269"/>
        <end position="358"/>
    </location>
</feature>
<dbReference type="Pfam" id="PF02518">
    <property type="entry name" value="HATPase_c"/>
    <property type="match status" value="1"/>
</dbReference>
<keyword evidence="10" id="KW-0732">Signal</keyword>
<comment type="caution">
    <text evidence="13">The sequence shown here is derived from an EMBL/GenBank/DDBJ whole genome shotgun (WGS) entry which is preliminary data.</text>
</comment>
<dbReference type="Gene3D" id="1.20.5.1930">
    <property type="match status" value="1"/>
</dbReference>
<protein>
    <recommendedName>
        <fullName evidence="2">histidine kinase</fullName>
        <ecNumber evidence="2">2.7.13.3</ecNumber>
    </recommendedName>
</protein>
<evidence type="ECO:0000259" key="11">
    <source>
        <dbReference type="Pfam" id="PF02518"/>
    </source>
</evidence>
<evidence type="ECO:0000256" key="9">
    <source>
        <dbReference type="SAM" id="Phobius"/>
    </source>
</evidence>
<evidence type="ECO:0000256" key="6">
    <source>
        <dbReference type="ARBA" id="ARBA00022777"/>
    </source>
</evidence>
<keyword evidence="9" id="KW-0812">Transmembrane</keyword>
<dbReference type="RefSeq" id="WP_202344703.1">
    <property type="nucleotide sequence ID" value="NZ_BAAAPI010000006.1"/>
</dbReference>
<dbReference type="PANTHER" id="PTHR24421:SF10">
    <property type="entry name" value="NITRATE_NITRITE SENSOR PROTEIN NARQ"/>
    <property type="match status" value="1"/>
</dbReference>
<accession>A0ABS1SFX4</accession>
<dbReference type="Pfam" id="PF07730">
    <property type="entry name" value="HisKA_3"/>
    <property type="match status" value="1"/>
</dbReference>
<dbReference type="InterPro" id="IPR011712">
    <property type="entry name" value="Sig_transdc_His_kin_sub3_dim/P"/>
</dbReference>
<evidence type="ECO:0000259" key="12">
    <source>
        <dbReference type="Pfam" id="PF07730"/>
    </source>
</evidence>
<sequence length="367" mass="37611">MSPSPRLCTALLLLVTTAEAAVTLVDSTPLASALSFLAAAGVLLRTRVPGVAVVLTLPGLLFGCATIAAVVAVYALASRRGASAALATAVAGVFAAGLIGQLTGPYPLHPVALVTTAAMFAIAPAAVGILGATRRRLVQSLTELRAVHEEQRAEAAAAAVRSEREALAREMHDVVSHQVSLMAVQAGALQVSVPDPAAREGARTIRELCVATLEELRSMLLVLRVGERAPIVPAPQPSLADLPALIAASDLPVSVDLDLPDTLAIPAQRAVFRTVQESLTNARKHAPGSSITVTAQHADETMELRIRNTPPRAAALALPGSGLGLLGLTERAQVLGGTVAAGATPEGGYETVLRLPLHGVADARMPA</sequence>
<reference evidence="13 14" key="1">
    <citation type="submission" date="2018-09" db="EMBL/GenBank/DDBJ databases">
        <title>Comparative genomics of Leucobacter spp.</title>
        <authorList>
            <person name="Reis A.C."/>
            <person name="Kolvenbach B.A."/>
            <person name="Corvini P.F.X."/>
            <person name="Nunes O.C."/>
        </authorList>
    </citation>
    <scope>NUCLEOTIDE SEQUENCE [LARGE SCALE GENOMIC DNA]</scope>
    <source>
        <strain evidence="13 14">TAN 31504</strain>
    </source>
</reference>
<keyword evidence="8" id="KW-0902">Two-component regulatory system</keyword>
<proteinExistence type="predicted"/>
<keyword evidence="9" id="KW-1133">Transmembrane helix</keyword>
<dbReference type="InterPro" id="IPR036890">
    <property type="entry name" value="HATPase_C_sf"/>
</dbReference>
<gene>
    <name evidence="13" type="ORF">D3230_09095</name>
</gene>
<keyword evidence="3" id="KW-0597">Phosphoprotein</keyword>
<feature type="chain" id="PRO_5045755778" description="histidine kinase" evidence="10">
    <location>
        <begin position="21"/>
        <end position="367"/>
    </location>
</feature>
<dbReference type="PANTHER" id="PTHR24421">
    <property type="entry name" value="NITRATE/NITRITE SENSOR PROTEIN NARX-RELATED"/>
    <property type="match status" value="1"/>
</dbReference>
<feature type="transmembrane region" description="Helical" evidence="9">
    <location>
        <begin position="108"/>
        <end position="132"/>
    </location>
</feature>
<dbReference type="Gene3D" id="3.30.565.10">
    <property type="entry name" value="Histidine kinase-like ATPase, C-terminal domain"/>
    <property type="match status" value="1"/>
</dbReference>
<evidence type="ECO:0000256" key="7">
    <source>
        <dbReference type="ARBA" id="ARBA00022840"/>
    </source>
</evidence>
<feature type="transmembrane region" description="Helical" evidence="9">
    <location>
        <begin position="51"/>
        <end position="77"/>
    </location>
</feature>
<keyword evidence="4" id="KW-0808">Transferase</keyword>
<evidence type="ECO:0000256" key="4">
    <source>
        <dbReference type="ARBA" id="ARBA00022679"/>
    </source>
</evidence>
<evidence type="ECO:0000256" key="8">
    <source>
        <dbReference type="ARBA" id="ARBA00023012"/>
    </source>
</evidence>
<dbReference type="InterPro" id="IPR050482">
    <property type="entry name" value="Sensor_HK_TwoCompSys"/>
</dbReference>
<feature type="signal peptide" evidence="10">
    <location>
        <begin position="1"/>
        <end position="20"/>
    </location>
</feature>
<dbReference type="SUPFAM" id="SSF55874">
    <property type="entry name" value="ATPase domain of HSP90 chaperone/DNA topoisomerase II/histidine kinase"/>
    <property type="match status" value="1"/>
</dbReference>
<evidence type="ECO:0000256" key="2">
    <source>
        <dbReference type="ARBA" id="ARBA00012438"/>
    </source>
</evidence>
<evidence type="ECO:0000256" key="1">
    <source>
        <dbReference type="ARBA" id="ARBA00000085"/>
    </source>
</evidence>
<keyword evidence="14" id="KW-1185">Reference proteome</keyword>
<organism evidence="13 14">
    <name type="scientific">Leucobacter chromiireducens subsp. solipictus</name>
    <dbReference type="NCBI Taxonomy" id="398235"/>
    <lineage>
        <taxon>Bacteria</taxon>
        <taxon>Bacillati</taxon>
        <taxon>Actinomycetota</taxon>
        <taxon>Actinomycetes</taxon>
        <taxon>Micrococcales</taxon>
        <taxon>Microbacteriaceae</taxon>
        <taxon>Leucobacter</taxon>
    </lineage>
</organism>
<dbReference type="CDD" id="cd16917">
    <property type="entry name" value="HATPase_UhpB-NarQ-NarX-like"/>
    <property type="match status" value="1"/>
</dbReference>
<evidence type="ECO:0000313" key="13">
    <source>
        <dbReference type="EMBL" id="MBL3679440.1"/>
    </source>
</evidence>
<dbReference type="Proteomes" id="UP001645859">
    <property type="component" value="Unassembled WGS sequence"/>
</dbReference>